<feature type="domain" description="TonB-dependent receptor plug" evidence="11">
    <location>
        <begin position="81"/>
        <end position="186"/>
    </location>
</feature>
<dbReference type="GO" id="GO:0009279">
    <property type="term" value="C:cell outer membrane"/>
    <property type="evidence" value="ECO:0007669"/>
    <property type="project" value="UniProtKB-SubCell"/>
</dbReference>
<dbReference type="Gene3D" id="2.170.130.10">
    <property type="entry name" value="TonB-dependent receptor, plug domain"/>
    <property type="match status" value="1"/>
</dbReference>
<accession>A0AAU8LYF9</accession>
<dbReference type="Pfam" id="PF00593">
    <property type="entry name" value="TonB_dep_Rec_b-barrel"/>
    <property type="match status" value="1"/>
</dbReference>
<keyword evidence="3 8" id="KW-1134">Transmembrane beta strand</keyword>
<protein>
    <submittedName>
        <fullName evidence="12">TonB-dependent receptor</fullName>
    </submittedName>
</protein>
<evidence type="ECO:0000259" key="10">
    <source>
        <dbReference type="Pfam" id="PF00593"/>
    </source>
</evidence>
<evidence type="ECO:0000259" key="11">
    <source>
        <dbReference type="Pfam" id="PF07715"/>
    </source>
</evidence>
<evidence type="ECO:0000256" key="7">
    <source>
        <dbReference type="ARBA" id="ARBA00023237"/>
    </source>
</evidence>
<keyword evidence="6 8" id="KW-0472">Membrane</keyword>
<evidence type="ECO:0000256" key="2">
    <source>
        <dbReference type="ARBA" id="ARBA00022448"/>
    </source>
</evidence>
<evidence type="ECO:0000256" key="4">
    <source>
        <dbReference type="ARBA" id="ARBA00022692"/>
    </source>
</evidence>
<organism evidence="12">
    <name type="scientific">Candidatus Electrothrix aestuarii</name>
    <dbReference type="NCBI Taxonomy" id="3062594"/>
    <lineage>
        <taxon>Bacteria</taxon>
        <taxon>Pseudomonadati</taxon>
        <taxon>Thermodesulfobacteriota</taxon>
        <taxon>Desulfobulbia</taxon>
        <taxon>Desulfobulbales</taxon>
        <taxon>Desulfobulbaceae</taxon>
        <taxon>Candidatus Electrothrix</taxon>
    </lineage>
</organism>
<gene>
    <name evidence="12" type="ORF">Q3M24_06105</name>
</gene>
<keyword evidence="12" id="KW-0675">Receptor</keyword>
<dbReference type="PROSITE" id="PS52016">
    <property type="entry name" value="TONB_DEPENDENT_REC_3"/>
    <property type="match status" value="1"/>
</dbReference>
<dbReference type="GO" id="GO:0044718">
    <property type="term" value="P:siderophore transmembrane transport"/>
    <property type="evidence" value="ECO:0007669"/>
    <property type="project" value="TreeGrafter"/>
</dbReference>
<sequence>MNDKEVLDIQKAGSGKYPLLPAVALLLLFPVFAGASEPVVAEQQEEQEQQKQQEQQKDVGASTLLDEVVVRGEAVNTNLQSTSATILDNEDITNRVYITPLDMVEQTPGVSVVQYKQGGTAANFIMRGFSGNSHGPNTAIYVDGILLNEGDGYADTNTINPNEVERAEVIKGPASALYGNYASAGTLSYYTKKRVDGQQVKLHYGAHNTYEGNYVGGFSTDETDYVFSLLNYHTDGYQDNSDWDKLNAATRITHKINDSLSARISLRGFNSDWDAPGYLTQEKFDADPTQAVSETNGGSKDRLEGRLDFDYRLNTTSKILFYLWNSDQNFKRWYADDPEGLSADTVVGNLRDFDRAVYGVGGSYNFIGKLLDRELHLTAGADYMVEDDSRKRWRLLAGTGREKGEQFWNYNIDMESLGLFSEGSFQVTPFLRLNVGARFDYFAGDLVDYLDNGNEFSMDTQTIFSPKAGGVLTLLDDHLELFTNYSEGFALMPGFSEMAAFTQENWDPQKRTQVEAGSRIRPTDWFMAELVGYQLKTSEDFIESVAGSGKFDNVGKTTRNGAEVRLDLYGFEYGYVHADYAYIDAKYDEYQVDGQSYADNTVTGVPEHVVNMEVGYNPPSGAGGRVRYHWEEGYYLDKENQQESEDWGRVDAQLSYRFGEKESYLLALDVMNLFDEKYADYTSSSSYSPALPLSTYLTMTVDF</sequence>
<dbReference type="CDD" id="cd01347">
    <property type="entry name" value="ligand_gated_channel"/>
    <property type="match status" value="1"/>
</dbReference>
<dbReference type="PANTHER" id="PTHR30069">
    <property type="entry name" value="TONB-DEPENDENT OUTER MEMBRANE RECEPTOR"/>
    <property type="match status" value="1"/>
</dbReference>
<dbReference type="Gene3D" id="2.40.170.20">
    <property type="entry name" value="TonB-dependent receptor, beta-barrel domain"/>
    <property type="match status" value="1"/>
</dbReference>
<keyword evidence="5 9" id="KW-0798">TonB box</keyword>
<dbReference type="GO" id="GO:0015344">
    <property type="term" value="F:siderophore uptake transmembrane transporter activity"/>
    <property type="evidence" value="ECO:0007669"/>
    <property type="project" value="TreeGrafter"/>
</dbReference>
<dbReference type="EMBL" id="CP159373">
    <property type="protein sequence ID" value="XCN74319.1"/>
    <property type="molecule type" value="Genomic_DNA"/>
</dbReference>
<comment type="subcellular location">
    <subcellularLocation>
        <location evidence="1 8">Cell outer membrane</location>
        <topology evidence="1 8">Multi-pass membrane protein</topology>
    </subcellularLocation>
</comment>
<reference evidence="12" key="2">
    <citation type="submission" date="2024-06" db="EMBL/GenBank/DDBJ databases">
        <authorList>
            <person name="Plum-Jensen L.E."/>
            <person name="Schramm A."/>
            <person name="Marshall I.P.G."/>
        </authorList>
    </citation>
    <scope>NUCLEOTIDE SEQUENCE</scope>
    <source>
        <strain evidence="12">Rat1</strain>
    </source>
</reference>
<keyword evidence="4 8" id="KW-0812">Transmembrane</keyword>
<dbReference type="InterPro" id="IPR000531">
    <property type="entry name" value="Beta-barrel_TonB"/>
</dbReference>
<evidence type="ECO:0000256" key="3">
    <source>
        <dbReference type="ARBA" id="ARBA00022452"/>
    </source>
</evidence>
<evidence type="ECO:0000256" key="9">
    <source>
        <dbReference type="RuleBase" id="RU003357"/>
    </source>
</evidence>
<evidence type="ECO:0000256" key="6">
    <source>
        <dbReference type="ARBA" id="ARBA00023136"/>
    </source>
</evidence>
<proteinExistence type="inferred from homology"/>
<dbReference type="InterPro" id="IPR039426">
    <property type="entry name" value="TonB-dep_rcpt-like"/>
</dbReference>
<name>A0AAU8LYF9_9BACT</name>
<dbReference type="KEGG" id="eaj:Q3M24_06105"/>
<comment type="similarity">
    <text evidence="8 9">Belongs to the TonB-dependent receptor family.</text>
</comment>
<feature type="domain" description="TonB-dependent receptor-like beta-barrel" evidence="10">
    <location>
        <begin position="265"/>
        <end position="673"/>
    </location>
</feature>
<dbReference type="AlphaFoldDB" id="A0AAU8LYF9"/>
<reference evidence="12" key="1">
    <citation type="journal article" date="2024" name="Syst. Appl. Microbiol.">
        <title>First single-strain enrichments of Electrothrix cable bacteria, description of E. aestuarii sp. nov. and E. rattekaaiensis sp. nov., and proposal of a cable bacteria taxonomy following the rules of the SeqCode.</title>
        <authorList>
            <person name="Plum-Jensen L.E."/>
            <person name="Schramm A."/>
            <person name="Marshall I.P.G."/>
        </authorList>
    </citation>
    <scope>NUCLEOTIDE SEQUENCE</scope>
    <source>
        <strain evidence="12">Rat1</strain>
    </source>
</reference>
<dbReference type="SUPFAM" id="SSF56935">
    <property type="entry name" value="Porins"/>
    <property type="match status" value="1"/>
</dbReference>
<evidence type="ECO:0000256" key="5">
    <source>
        <dbReference type="ARBA" id="ARBA00023077"/>
    </source>
</evidence>
<evidence type="ECO:0000256" key="1">
    <source>
        <dbReference type="ARBA" id="ARBA00004571"/>
    </source>
</evidence>
<dbReference type="InterPro" id="IPR012910">
    <property type="entry name" value="Plug_dom"/>
</dbReference>
<keyword evidence="2 8" id="KW-0813">Transport</keyword>
<keyword evidence="7 8" id="KW-0998">Cell outer membrane</keyword>
<dbReference type="InterPro" id="IPR036942">
    <property type="entry name" value="Beta-barrel_TonB_sf"/>
</dbReference>
<dbReference type="InterPro" id="IPR037066">
    <property type="entry name" value="Plug_dom_sf"/>
</dbReference>
<evidence type="ECO:0000313" key="12">
    <source>
        <dbReference type="EMBL" id="XCN74319.1"/>
    </source>
</evidence>
<evidence type="ECO:0000256" key="8">
    <source>
        <dbReference type="PROSITE-ProRule" id="PRU01360"/>
    </source>
</evidence>
<dbReference type="Pfam" id="PF07715">
    <property type="entry name" value="Plug"/>
    <property type="match status" value="1"/>
</dbReference>
<dbReference type="PANTHER" id="PTHR30069:SF49">
    <property type="entry name" value="OUTER MEMBRANE PROTEIN C"/>
    <property type="match status" value="1"/>
</dbReference>